<reference evidence="2" key="1">
    <citation type="submission" date="2020-08" db="EMBL/GenBank/DDBJ databases">
        <title>Multicomponent nature underlies the extraordinary mechanical properties of spider dragline silk.</title>
        <authorList>
            <person name="Kono N."/>
            <person name="Nakamura H."/>
            <person name="Mori M."/>
            <person name="Yoshida Y."/>
            <person name="Ohtoshi R."/>
            <person name="Malay A.D."/>
            <person name="Moran D.A.P."/>
            <person name="Tomita M."/>
            <person name="Numata K."/>
            <person name="Arakawa K."/>
        </authorList>
    </citation>
    <scope>NUCLEOTIDE SEQUENCE</scope>
</reference>
<accession>A0A8X6UI28</accession>
<dbReference type="EMBL" id="BMAW01081025">
    <property type="protein sequence ID" value="GFU22545.1"/>
    <property type="molecule type" value="Genomic_DNA"/>
</dbReference>
<evidence type="ECO:0000256" key="1">
    <source>
        <dbReference type="SAM" id="MobiDB-lite"/>
    </source>
</evidence>
<gene>
    <name evidence="2" type="ORF">NPIL_175401</name>
</gene>
<comment type="caution">
    <text evidence="2">The sequence shown here is derived from an EMBL/GenBank/DDBJ whole genome shotgun (WGS) entry which is preliminary data.</text>
</comment>
<keyword evidence="3" id="KW-1185">Reference proteome</keyword>
<feature type="region of interest" description="Disordered" evidence="1">
    <location>
        <begin position="1"/>
        <end position="41"/>
    </location>
</feature>
<dbReference type="AlphaFoldDB" id="A0A8X6UI28"/>
<dbReference type="Proteomes" id="UP000887013">
    <property type="component" value="Unassembled WGS sequence"/>
</dbReference>
<evidence type="ECO:0000313" key="2">
    <source>
        <dbReference type="EMBL" id="GFU22545.1"/>
    </source>
</evidence>
<organism evidence="2 3">
    <name type="scientific">Nephila pilipes</name>
    <name type="common">Giant wood spider</name>
    <name type="synonym">Nephila maculata</name>
    <dbReference type="NCBI Taxonomy" id="299642"/>
    <lineage>
        <taxon>Eukaryota</taxon>
        <taxon>Metazoa</taxon>
        <taxon>Ecdysozoa</taxon>
        <taxon>Arthropoda</taxon>
        <taxon>Chelicerata</taxon>
        <taxon>Arachnida</taxon>
        <taxon>Araneae</taxon>
        <taxon>Araneomorphae</taxon>
        <taxon>Entelegynae</taxon>
        <taxon>Araneoidea</taxon>
        <taxon>Nephilidae</taxon>
        <taxon>Nephila</taxon>
    </lineage>
</organism>
<protein>
    <submittedName>
        <fullName evidence="2">Uncharacterized protein</fullName>
    </submittedName>
</protein>
<name>A0A8X6UI28_NEPPI</name>
<sequence length="110" mass="13078">MMLSGAKPPPQDKGKEFPSTIKINTKRKSRNKGSDPRNKGHYRYQRHLWYQLKRKSRIMISRVTDFDGQTRVQFMTTAVKETQSTLQINYRRVKKETIRVGMEKLFMTLQ</sequence>
<evidence type="ECO:0000313" key="3">
    <source>
        <dbReference type="Proteomes" id="UP000887013"/>
    </source>
</evidence>
<proteinExistence type="predicted"/>